<reference evidence="2 3" key="1">
    <citation type="submission" date="2015-09" db="EMBL/GenBank/DDBJ databases">
        <title>Draft genome of the parasitic nematode Teladorsagia circumcincta isolate WARC Sus (inbred).</title>
        <authorList>
            <person name="Mitreva M."/>
        </authorList>
    </citation>
    <scope>NUCLEOTIDE SEQUENCE [LARGE SCALE GENOMIC DNA]</scope>
    <source>
        <strain evidence="2 3">S</strain>
    </source>
</reference>
<accession>A0A2G9UDA8</accession>
<protein>
    <submittedName>
        <fullName evidence="2">Uncharacterized protein</fullName>
    </submittedName>
</protein>
<evidence type="ECO:0000313" key="2">
    <source>
        <dbReference type="EMBL" id="PIO68238.1"/>
    </source>
</evidence>
<feature type="region of interest" description="Disordered" evidence="1">
    <location>
        <begin position="1"/>
        <end position="56"/>
    </location>
</feature>
<gene>
    <name evidence="2" type="ORF">TELCIR_09982</name>
</gene>
<evidence type="ECO:0000256" key="1">
    <source>
        <dbReference type="SAM" id="MobiDB-lite"/>
    </source>
</evidence>
<keyword evidence="3" id="KW-1185">Reference proteome</keyword>
<proteinExistence type="predicted"/>
<name>A0A2G9UDA8_TELCI</name>
<evidence type="ECO:0000313" key="3">
    <source>
        <dbReference type="Proteomes" id="UP000230423"/>
    </source>
</evidence>
<dbReference type="AlphaFoldDB" id="A0A2G9UDA8"/>
<dbReference type="EMBL" id="KZ347190">
    <property type="protein sequence ID" value="PIO68238.1"/>
    <property type="molecule type" value="Genomic_DNA"/>
</dbReference>
<sequence length="139" mass="15687">MKRVMEAVIPKGGPVQKPTVATGEFSSTAGRRMPREEITERSNPAEQAKQARVGDEKEKIAKIQSELARMRREDKEGYELLLNVVKAMQDPAGESRESSLLAEASPAIRSLSTNQLFVEINISFFYFCVFQRILNIHFN</sequence>
<dbReference type="Proteomes" id="UP000230423">
    <property type="component" value="Unassembled WGS sequence"/>
</dbReference>
<organism evidence="2 3">
    <name type="scientific">Teladorsagia circumcincta</name>
    <name type="common">Brown stomach worm</name>
    <name type="synonym">Ostertagia circumcincta</name>
    <dbReference type="NCBI Taxonomy" id="45464"/>
    <lineage>
        <taxon>Eukaryota</taxon>
        <taxon>Metazoa</taxon>
        <taxon>Ecdysozoa</taxon>
        <taxon>Nematoda</taxon>
        <taxon>Chromadorea</taxon>
        <taxon>Rhabditida</taxon>
        <taxon>Rhabditina</taxon>
        <taxon>Rhabditomorpha</taxon>
        <taxon>Strongyloidea</taxon>
        <taxon>Trichostrongylidae</taxon>
        <taxon>Teladorsagia</taxon>
    </lineage>
</organism>
<dbReference type="OrthoDB" id="10337928at2759"/>